<keyword evidence="6" id="KW-1185">Reference proteome</keyword>
<name>A0A9P1DSK6_9DINO</name>
<dbReference type="InterPro" id="IPR018247">
    <property type="entry name" value="EF_Hand_1_Ca_BS"/>
</dbReference>
<dbReference type="SUPFAM" id="SSF47473">
    <property type="entry name" value="EF-hand"/>
    <property type="match status" value="1"/>
</dbReference>
<dbReference type="InterPro" id="IPR002048">
    <property type="entry name" value="EF_hand_dom"/>
</dbReference>
<dbReference type="AlphaFoldDB" id="A0A9P1DSK6"/>
<dbReference type="EMBL" id="CAMXCT030006532">
    <property type="protein sequence ID" value="CAL4802783.1"/>
    <property type="molecule type" value="Genomic_DNA"/>
</dbReference>
<feature type="domain" description="EF-hand" evidence="2">
    <location>
        <begin position="29"/>
        <end position="64"/>
    </location>
</feature>
<dbReference type="OrthoDB" id="420697at2759"/>
<protein>
    <submittedName>
        <fullName evidence="5">Coatomer subunit alpha-2</fullName>
    </submittedName>
</protein>
<evidence type="ECO:0000313" key="3">
    <source>
        <dbReference type="EMBL" id="CAI4015471.1"/>
    </source>
</evidence>
<dbReference type="EMBL" id="CAMXCT010006532">
    <property type="protein sequence ID" value="CAI4015471.1"/>
    <property type="molecule type" value="Genomic_DNA"/>
</dbReference>
<reference evidence="4" key="2">
    <citation type="submission" date="2024-04" db="EMBL/GenBank/DDBJ databases">
        <authorList>
            <person name="Chen Y."/>
            <person name="Shah S."/>
            <person name="Dougan E. K."/>
            <person name="Thang M."/>
            <person name="Chan C."/>
        </authorList>
    </citation>
    <scope>NUCLEOTIDE SEQUENCE [LARGE SCALE GENOMIC DNA]</scope>
</reference>
<dbReference type="InterPro" id="IPR011992">
    <property type="entry name" value="EF-hand-dom_pair"/>
</dbReference>
<organism evidence="3">
    <name type="scientific">Cladocopium goreaui</name>
    <dbReference type="NCBI Taxonomy" id="2562237"/>
    <lineage>
        <taxon>Eukaryota</taxon>
        <taxon>Sar</taxon>
        <taxon>Alveolata</taxon>
        <taxon>Dinophyceae</taxon>
        <taxon>Suessiales</taxon>
        <taxon>Symbiodiniaceae</taxon>
        <taxon>Cladocopium</taxon>
    </lineage>
</organism>
<dbReference type="PROSITE" id="PS50222">
    <property type="entry name" value="EF_HAND_2"/>
    <property type="match status" value="1"/>
</dbReference>
<evidence type="ECO:0000313" key="5">
    <source>
        <dbReference type="EMBL" id="CAL4802783.1"/>
    </source>
</evidence>
<gene>
    <name evidence="3" type="ORF">C1SCF055_LOCUS40295</name>
</gene>
<accession>A0A9P1DSK6</accession>
<dbReference type="Gene3D" id="1.10.238.10">
    <property type="entry name" value="EF-hand"/>
    <property type="match status" value="1"/>
</dbReference>
<dbReference type="PROSITE" id="PS00018">
    <property type="entry name" value="EF_HAND_1"/>
    <property type="match status" value="1"/>
</dbReference>
<evidence type="ECO:0000313" key="4">
    <source>
        <dbReference type="EMBL" id="CAL1168846.1"/>
    </source>
</evidence>
<sequence>MAEPVLKRQKTIGSQTFDEARQGVLKDYDREEMLDGIFDAWDYDGNGALTLEEILPFYMKSSKSNDVLEPQVRAGFEKFCTSQGLQATDGLTKSAFKTWLSKLTNEQLASHFVRVKGWTSEAYKMNLNLAIVKEYRGKTIKEILDSPVDALRGLSDIGEEALQKLGVKTVREVAVWRPFLLARAIVTLAPTESSDKDAESDAPAGGILKKMNIRNMLDKEFEALPLKQVPDLPVSALSILPPECVEVLHTMRIRTIKHLGQRKYFHWANSMLELEQYEA</sequence>
<dbReference type="Proteomes" id="UP001152797">
    <property type="component" value="Unassembled WGS sequence"/>
</dbReference>
<reference evidence="3" key="1">
    <citation type="submission" date="2022-10" db="EMBL/GenBank/DDBJ databases">
        <authorList>
            <person name="Chen Y."/>
            <person name="Dougan E. K."/>
            <person name="Chan C."/>
            <person name="Rhodes N."/>
            <person name="Thang M."/>
        </authorList>
    </citation>
    <scope>NUCLEOTIDE SEQUENCE</scope>
</reference>
<keyword evidence="1" id="KW-0106">Calcium</keyword>
<evidence type="ECO:0000259" key="2">
    <source>
        <dbReference type="PROSITE" id="PS50222"/>
    </source>
</evidence>
<dbReference type="EMBL" id="CAMXCT020006532">
    <property type="protein sequence ID" value="CAL1168846.1"/>
    <property type="molecule type" value="Genomic_DNA"/>
</dbReference>
<evidence type="ECO:0000313" key="6">
    <source>
        <dbReference type="Proteomes" id="UP001152797"/>
    </source>
</evidence>
<comment type="caution">
    <text evidence="3">The sequence shown here is derived from an EMBL/GenBank/DDBJ whole genome shotgun (WGS) entry which is preliminary data.</text>
</comment>
<dbReference type="GO" id="GO:0005509">
    <property type="term" value="F:calcium ion binding"/>
    <property type="evidence" value="ECO:0007669"/>
    <property type="project" value="InterPro"/>
</dbReference>
<proteinExistence type="predicted"/>
<evidence type="ECO:0000256" key="1">
    <source>
        <dbReference type="ARBA" id="ARBA00022837"/>
    </source>
</evidence>